<dbReference type="EMBL" id="JACEIK010003951">
    <property type="protein sequence ID" value="MCD9643654.1"/>
    <property type="molecule type" value="Genomic_DNA"/>
</dbReference>
<sequence>MSATPKAINSLYMAELIQPNSTFRRMMEDKENKFQWVASIIAIGQPQWASSPGNTTKVPIEVAILIACIMDHIHINVGEIVQINSKKGQADGVITLDTRTNKDAPALKRAKGTENRTQPPPFMPSNNEGQVQAALRFPSLHQLTFSNSKMAQAHESQDFEVLENEISLRKDMDTLTIPPPAATQTPPESVVVTSQPGLPKPRRMIGGWGTIVHQKWCLMRRYIIDNHQFLQCSQCEK</sequence>
<evidence type="ECO:0000313" key="3">
    <source>
        <dbReference type="Proteomes" id="UP000823775"/>
    </source>
</evidence>
<accession>A0ABS8VA77</accession>
<proteinExistence type="predicted"/>
<reference evidence="2 3" key="1">
    <citation type="journal article" date="2021" name="BMC Genomics">
        <title>Datura genome reveals duplications of psychoactive alkaloid biosynthetic genes and high mutation rate following tissue culture.</title>
        <authorList>
            <person name="Rajewski A."/>
            <person name="Carter-House D."/>
            <person name="Stajich J."/>
            <person name="Litt A."/>
        </authorList>
    </citation>
    <scope>NUCLEOTIDE SEQUENCE [LARGE SCALE GENOMIC DNA]</scope>
    <source>
        <strain evidence="2">AR-01</strain>
    </source>
</reference>
<gene>
    <name evidence="2" type="ORF">HAX54_031286</name>
</gene>
<evidence type="ECO:0000313" key="2">
    <source>
        <dbReference type="EMBL" id="MCD9643654.1"/>
    </source>
</evidence>
<name>A0ABS8VA77_DATST</name>
<organism evidence="2 3">
    <name type="scientific">Datura stramonium</name>
    <name type="common">Jimsonweed</name>
    <name type="synonym">Common thornapple</name>
    <dbReference type="NCBI Taxonomy" id="4076"/>
    <lineage>
        <taxon>Eukaryota</taxon>
        <taxon>Viridiplantae</taxon>
        <taxon>Streptophyta</taxon>
        <taxon>Embryophyta</taxon>
        <taxon>Tracheophyta</taxon>
        <taxon>Spermatophyta</taxon>
        <taxon>Magnoliopsida</taxon>
        <taxon>eudicotyledons</taxon>
        <taxon>Gunneridae</taxon>
        <taxon>Pentapetalae</taxon>
        <taxon>asterids</taxon>
        <taxon>lamiids</taxon>
        <taxon>Solanales</taxon>
        <taxon>Solanaceae</taxon>
        <taxon>Solanoideae</taxon>
        <taxon>Datureae</taxon>
        <taxon>Datura</taxon>
    </lineage>
</organism>
<feature type="region of interest" description="Disordered" evidence="1">
    <location>
        <begin position="178"/>
        <end position="198"/>
    </location>
</feature>
<evidence type="ECO:0000256" key="1">
    <source>
        <dbReference type="SAM" id="MobiDB-lite"/>
    </source>
</evidence>
<dbReference type="Proteomes" id="UP000823775">
    <property type="component" value="Unassembled WGS sequence"/>
</dbReference>
<comment type="caution">
    <text evidence="2">The sequence shown here is derived from an EMBL/GenBank/DDBJ whole genome shotgun (WGS) entry which is preliminary data.</text>
</comment>
<protein>
    <submittedName>
        <fullName evidence="2">Uncharacterized protein</fullName>
    </submittedName>
</protein>
<keyword evidence="3" id="KW-1185">Reference proteome</keyword>